<gene>
    <name evidence="2" type="ORF">C2845_PM04G04870</name>
</gene>
<dbReference type="AlphaFoldDB" id="A0A3L6QKQ2"/>
<name>A0A3L6QKQ2_PANMI</name>
<comment type="caution">
    <text evidence="2">The sequence shown here is derived from an EMBL/GenBank/DDBJ whole genome shotgun (WGS) entry which is preliminary data.</text>
</comment>
<reference evidence="3" key="1">
    <citation type="journal article" date="2019" name="Nat. Commun.">
        <title>The genome of broomcorn millet.</title>
        <authorList>
            <person name="Zou C."/>
            <person name="Miki D."/>
            <person name="Li D."/>
            <person name="Tang Q."/>
            <person name="Xiao L."/>
            <person name="Rajput S."/>
            <person name="Deng P."/>
            <person name="Jia W."/>
            <person name="Huang R."/>
            <person name="Zhang M."/>
            <person name="Sun Y."/>
            <person name="Hu J."/>
            <person name="Fu X."/>
            <person name="Schnable P.S."/>
            <person name="Li F."/>
            <person name="Zhang H."/>
            <person name="Feng B."/>
            <person name="Zhu X."/>
            <person name="Liu R."/>
            <person name="Schnable J.C."/>
            <person name="Zhu J.-K."/>
            <person name="Zhang H."/>
        </authorList>
    </citation>
    <scope>NUCLEOTIDE SEQUENCE [LARGE SCALE GENOMIC DNA]</scope>
</reference>
<evidence type="ECO:0000313" key="3">
    <source>
        <dbReference type="Proteomes" id="UP000275267"/>
    </source>
</evidence>
<protein>
    <submittedName>
        <fullName evidence="2">Uncharacterized protein</fullName>
    </submittedName>
</protein>
<evidence type="ECO:0000313" key="2">
    <source>
        <dbReference type="EMBL" id="RLM84452.1"/>
    </source>
</evidence>
<evidence type="ECO:0000256" key="1">
    <source>
        <dbReference type="SAM" id="MobiDB-lite"/>
    </source>
</evidence>
<proteinExistence type="predicted"/>
<feature type="region of interest" description="Disordered" evidence="1">
    <location>
        <begin position="1"/>
        <end position="47"/>
    </location>
</feature>
<sequence>MARPSVPGAGVHPDAPAGDTVLAVHDDGAGHYDSLDSAAPPPAAPRDAAGREVRFFSILNTTFWRGSNAESKEKRHCSIAEPG</sequence>
<accession>A0A3L6QKQ2</accession>
<keyword evidence="3" id="KW-1185">Reference proteome</keyword>
<feature type="compositionally biased region" description="Basic and acidic residues" evidence="1">
    <location>
        <begin position="24"/>
        <end position="34"/>
    </location>
</feature>
<organism evidence="2 3">
    <name type="scientific">Panicum miliaceum</name>
    <name type="common">Proso millet</name>
    <name type="synonym">Broomcorn millet</name>
    <dbReference type="NCBI Taxonomy" id="4540"/>
    <lineage>
        <taxon>Eukaryota</taxon>
        <taxon>Viridiplantae</taxon>
        <taxon>Streptophyta</taxon>
        <taxon>Embryophyta</taxon>
        <taxon>Tracheophyta</taxon>
        <taxon>Spermatophyta</taxon>
        <taxon>Magnoliopsida</taxon>
        <taxon>Liliopsida</taxon>
        <taxon>Poales</taxon>
        <taxon>Poaceae</taxon>
        <taxon>PACMAD clade</taxon>
        <taxon>Panicoideae</taxon>
        <taxon>Panicodae</taxon>
        <taxon>Paniceae</taxon>
        <taxon>Panicinae</taxon>
        <taxon>Panicum</taxon>
        <taxon>Panicum sect. Panicum</taxon>
    </lineage>
</organism>
<dbReference type="EMBL" id="PQIB02000011">
    <property type="protein sequence ID" value="RLM84452.1"/>
    <property type="molecule type" value="Genomic_DNA"/>
</dbReference>
<dbReference type="Proteomes" id="UP000275267">
    <property type="component" value="Unassembled WGS sequence"/>
</dbReference>